<gene>
    <name evidence="1" type="ORF">L6452_27980</name>
</gene>
<keyword evidence="2" id="KW-1185">Reference proteome</keyword>
<accession>A0ACB9A1I9</accession>
<dbReference type="EMBL" id="CM042055">
    <property type="protein sequence ID" value="KAI3702250.1"/>
    <property type="molecule type" value="Genomic_DNA"/>
</dbReference>
<sequence length="418" mass="46446">MTTILLRYLLLLLIPNYAASFTFNLTDIRQNNLEIVTAGTAYISEEGIQVTPTENRDVPFRKAGRATYKMPLHLWDNSSNELASFSTSFTFVIKSNQTRGDGLTFFLAQDNSVITDGGAIGLPVGSEIHTMTNPFVAVEFDTFGYNDWDPKDSTNTSFIGDHVGININSLISSRYQVWEGNITSGVDCQAWINYDSVLQNLSVSYTCFEHDTADDRRQDYKHGLDYHIDMREVLPEWVIFGFSAATGANFETHLITSWSFNGSDIQIDEGLPPNTSPKNSSGGEPPITSPKSSSGQPPTTSLNQVKNGSGRRVLVGLLLPGLFVLITPLAFVLWRKKKNKGDEVEEPEFAIACGRKPVYYLAPERQIRLVEWVWELYGTGTLLKAADPRLGKTDARSPNKLAECSAYNERYGNNNQPA</sequence>
<organism evidence="1 2">
    <name type="scientific">Arctium lappa</name>
    <name type="common">Greater burdock</name>
    <name type="synonym">Lappa major</name>
    <dbReference type="NCBI Taxonomy" id="4217"/>
    <lineage>
        <taxon>Eukaryota</taxon>
        <taxon>Viridiplantae</taxon>
        <taxon>Streptophyta</taxon>
        <taxon>Embryophyta</taxon>
        <taxon>Tracheophyta</taxon>
        <taxon>Spermatophyta</taxon>
        <taxon>Magnoliopsida</taxon>
        <taxon>eudicotyledons</taxon>
        <taxon>Gunneridae</taxon>
        <taxon>Pentapetalae</taxon>
        <taxon>asterids</taxon>
        <taxon>campanulids</taxon>
        <taxon>Asterales</taxon>
        <taxon>Asteraceae</taxon>
        <taxon>Carduoideae</taxon>
        <taxon>Cardueae</taxon>
        <taxon>Arctiinae</taxon>
        <taxon>Arctium</taxon>
    </lineage>
</organism>
<name>A0ACB9A1I9_ARCLA</name>
<reference evidence="1 2" key="2">
    <citation type="journal article" date="2022" name="Mol. Ecol. Resour.">
        <title>The genomes of chicory, endive, great burdock and yacon provide insights into Asteraceae paleo-polyploidization history and plant inulin production.</title>
        <authorList>
            <person name="Fan W."/>
            <person name="Wang S."/>
            <person name="Wang H."/>
            <person name="Wang A."/>
            <person name="Jiang F."/>
            <person name="Liu H."/>
            <person name="Zhao H."/>
            <person name="Xu D."/>
            <person name="Zhang Y."/>
        </authorList>
    </citation>
    <scope>NUCLEOTIDE SEQUENCE [LARGE SCALE GENOMIC DNA]</scope>
    <source>
        <strain evidence="2">cv. Niubang</strain>
    </source>
</reference>
<proteinExistence type="predicted"/>
<evidence type="ECO:0000313" key="1">
    <source>
        <dbReference type="EMBL" id="KAI3702250.1"/>
    </source>
</evidence>
<evidence type="ECO:0000313" key="2">
    <source>
        <dbReference type="Proteomes" id="UP001055879"/>
    </source>
</evidence>
<reference evidence="2" key="1">
    <citation type="journal article" date="2022" name="Mol. Ecol. Resour.">
        <title>The genomes of chicory, endive, great burdock and yacon provide insights into Asteraceae palaeo-polyploidization history and plant inulin production.</title>
        <authorList>
            <person name="Fan W."/>
            <person name="Wang S."/>
            <person name="Wang H."/>
            <person name="Wang A."/>
            <person name="Jiang F."/>
            <person name="Liu H."/>
            <person name="Zhao H."/>
            <person name="Xu D."/>
            <person name="Zhang Y."/>
        </authorList>
    </citation>
    <scope>NUCLEOTIDE SEQUENCE [LARGE SCALE GENOMIC DNA]</scope>
    <source>
        <strain evidence="2">cv. Niubang</strain>
    </source>
</reference>
<dbReference type="Proteomes" id="UP001055879">
    <property type="component" value="Linkage Group LG09"/>
</dbReference>
<protein>
    <submittedName>
        <fullName evidence="1">Uncharacterized protein</fullName>
    </submittedName>
</protein>
<comment type="caution">
    <text evidence="1">The sequence shown here is derived from an EMBL/GenBank/DDBJ whole genome shotgun (WGS) entry which is preliminary data.</text>
</comment>